<dbReference type="Pfam" id="PF12697">
    <property type="entry name" value="Abhydrolase_6"/>
    <property type="match status" value="1"/>
</dbReference>
<accession>A0A2Z2KRP8</accession>
<protein>
    <submittedName>
        <fullName evidence="3">Alpha/beta hydrolase</fullName>
    </submittedName>
</protein>
<dbReference type="InterPro" id="IPR000073">
    <property type="entry name" value="AB_hydrolase_1"/>
</dbReference>
<evidence type="ECO:0000313" key="4">
    <source>
        <dbReference type="Proteomes" id="UP000249890"/>
    </source>
</evidence>
<dbReference type="Gene3D" id="3.40.50.1820">
    <property type="entry name" value="alpha/beta hydrolase"/>
    <property type="match status" value="1"/>
</dbReference>
<evidence type="ECO:0000256" key="1">
    <source>
        <dbReference type="SAM" id="Phobius"/>
    </source>
</evidence>
<dbReference type="PANTHER" id="PTHR43798">
    <property type="entry name" value="MONOACYLGLYCEROL LIPASE"/>
    <property type="match status" value="1"/>
</dbReference>
<dbReference type="InterPro" id="IPR029058">
    <property type="entry name" value="AB_hydrolase_fold"/>
</dbReference>
<keyword evidence="4" id="KW-1185">Reference proteome</keyword>
<feature type="domain" description="AB hydrolase-1" evidence="2">
    <location>
        <begin position="81"/>
        <end position="316"/>
    </location>
</feature>
<keyword evidence="1" id="KW-0472">Membrane</keyword>
<dbReference type="GO" id="GO:0016020">
    <property type="term" value="C:membrane"/>
    <property type="evidence" value="ECO:0007669"/>
    <property type="project" value="TreeGrafter"/>
</dbReference>
<dbReference type="EMBL" id="CP021780">
    <property type="protein sequence ID" value="ASA21678.1"/>
    <property type="molecule type" value="Genomic_DNA"/>
</dbReference>
<keyword evidence="3" id="KW-0378">Hydrolase</keyword>
<keyword evidence="1" id="KW-1133">Transmembrane helix</keyword>
<dbReference type="OrthoDB" id="1817159at2"/>
<dbReference type="Proteomes" id="UP000249890">
    <property type="component" value="Chromosome"/>
</dbReference>
<dbReference type="KEGG" id="pdh:B9T62_13395"/>
<sequence length="330" mass="37239">MTQPAVEEVRKRSIVKRVLHISLKVIAAVVIAILLFIAIVFTVKKISSHSEQKRMEQYGQLVSVDGKHMNVFIQGKGEETVVLLPGYGTAAPALDFKPLLSELSPYYKVVVIEPFGYGLSDQSRKERSSANIVSEIHEALQSLRIDRYILIAHSISGLYSLDYVNQYPNEVKAFIGLDSSVPSLSEQKIDSSDIEPLKWFRNLGFARLQLKLSADPYEGLPYDEAAKEQLDILIRKNMYNTTQLNEAVSMYSNFKAAEKLTFPANLPVLFFVQANHPATDRWIPEHEKQIQNSVHGEMVLLDAGHYLYRSHPKEISEKIRDFTGGINSTD</sequence>
<dbReference type="AlphaFoldDB" id="A0A2Z2KRP8"/>
<gene>
    <name evidence="3" type="ORF">B9T62_13395</name>
</gene>
<proteinExistence type="predicted"/>
<reference evidence="3 4" key="1">
    <citation type="submission" date="2017-06" db="EMBL/GenBank/DDBJ databases">
        <title>Complete genome sequence of Paenibacillus donghaensis KCTC 13049T isolated from East Sea sediment, South Korea.</title>
        <authorList>
            <person name="Jung B.K."/>
            <person name="Hong S.-J."/>
            <person name="Shin J.-H."/>
        </authorList>
    </citation>
    <scope>NUCLEOTIDE SEQUENCE [LARGE SCALE GENOMIC DNA]</scope>
    <source>
        <strain evidence="3 4">KCTC 13049</strain>
    </source>
</reference>
<organism evidence="3 4">
    <name type="scientific">Paenibacillus donghaensis</name>
    <dbReference type="NCBI Taxonomy" id="414771"/>
    <lineage>
        <taxon>Bacteria</taxon>
        <taxon>Bacillati</taxon>
        <taxon>Bacillota</taxon>
        <taxon>Bacilli</taxon>
        <taxon>Bacillales</taxon>
        <taxon>Paenibacillaceae</taxon>
        <taxon>Paenibacillus</taxon>
    </lineage>
</organism>
<evidence type="ECO:0000313" key="3">
    <source>
        <dbReference type="EMBL" id="ASA21678.1"/>
    </source>
</evidence>
<feature type="transmembrane region" description="Helical" evidence="1">
    <location>
        <begin position="21"/>
        <end position="43"/>
    </location>
</feature>
<evidence type="ECO:0000259" key="2">
    <source>
        <dbReference type="Pfam" id="PF12697"/>
    </source>
</evidence>
<dbReference type="RefSeq" id="WP_087915687.1">
    <property type="nucleotide sequence ID" value="NZ_CP021780.1"/>
</dbReference>
<dbReference type="InterPro" id="IPR050266">
    <property type="entry name" value="AB_hydrolase_sf"/>
</dbReference>
<name>A0A2Z2KRP8_9BACL</name>
<keyword evidence="1" id="KW-0812">Transmembrane</keyword>
<dbReference type="PANTHER" id="PTHR43798:SF33">
    <property type="entry name" value="HYDROLASE, PUTATIVE (AFU_ORTHOLOGUE AFUA_2G14860)-RELATED"/>
    <property type="match status" value="1"/>
</dbReference>
<dbReference type="GO" id="GO:0016787">
    <property type="term" value="F:hydrolase activity"/>
    <property type="evidence" value="ECO:0007669"/>
    <property type="project" value="UniProtKB-KW"/>
</dbReference>
<dbReference type="SUPFAM" id="SSF53474">
    <property type="entry name" value="alpha/beta-Hydrolases"/>
    <property type="match status" value="1"/>
</dbReference>